<feature type="compositionally biased region" description="Polar residues" evidence="1">
    <location>
        <begin position="755"/>
        <end position="777"/>
    </location>
</feature>
<feature type="compositionally biased region" description="Basic and acidic residues" evidence="1">
    <location>
        <begin position="81"/>
        <end position="96"/>
    </location>
</feature>
<evidence type="ECO:0000313" key="2">
    <source>
        <dbReference type="EMBL" id="KAG4420556.1"/>
    </source>
</evidence>
<feature type="compositionally biased region" description="Acidic residues" evidence="1">
    <location>
        <begin position="51"/>
        <end position="65"/>
    </location>
</feature>
<protein>
    <submittedName>
        <fullName evidence="2">Uncharacterized protein</fullName>
    </submittedName>
</protein>
<feature type="region of interest" description="Disordered" evidence="1">
    <location>
        <begin position="628"/>
        <end position="891"/>
    </location>
</feature>
<evidence type="ECO:0000313" key="3">
    <source>
        <dbReference type="Proteomes" id="UP000664132"/>
    </source>
</evidence>
<comment type="caution">
    <text evidence="2">The sequence shown here is derived from an EMBL/GenBank/DDBJ whole genome shotgun (WGS) entry which is preliminary data.</text>
</comment>
<keyword evidence="3" id="KW-1185">Reference proteome</keyword>
<name>A0A8H7TJH2_9HELO</name>
<feature type="compositionally biased region" description="Polar residues" evidence="1">
    <location>
        <begin position="132"/>
        <end position="144"/>
    </location>
</feature>
<feature type="compositionally biased region" description="Polar residues" evidence="1">
    <location>
        <begin position="628"/>
        <end position="638"/>
    </location>
</feature>
<dbReference type="AlphaFoldDB" id="A0A8H7TJH2"/>
<feature type="region of interest" description="Disordered" evidence="1">
    <location>
        <begin position="492"/>
        <end position="591"/>
    </location>
</feature>
<dbReference type="Proteomes" id="UP000664132">
    <property type="component" value="Unassembled WGS sequence"/>
</dbReference>
<feature type="region of interest" description="Disordered" evidence="1">
    <location>
        <begin position="1"/>
        <end position="145"/>
    </location>
</feature>
<organism evidence="2 3">
    <name type="scientific">Cadophora malorum</name>
    <dbReference type="NCBI Taxonomy" id="108018"/>
    <lineage>
        <taxon>Eukaryota</taxon>
        <taxon>Fungi</taxon>
        <taxon>Dikarya</taxon>
        <taxon>Ascomycota</taxon>
        <taxon>Pezizomycotina</taxon>
        <taxon>Leotiomycetes</taxon>
        <taxon>Helotiales</taxon>
        <taxon>Ploettnerulaceae</taxon>
        <taxon>Cadophora</taxon>
    </lineage>
</organism>
<dbReference type="OrthoDB" id="37886at2759"/>
<feature type="compositionally biased region" description="Basic and acidic residues" evidence="1">
    <location>
        <begin position="813"/>
        <end position="836"/>
    </location>
</feature>
<accession>A0A8H7TJH2</accession>
<evidence type="ECO:0000256" key="1">
    <source>
        <dbReference type="SAM" id="MobiDB-lite"/>
    </source>
</evidence>
<dbReference type="EMBL" id="JAFJYH010000081">
    <property type="protein sequence ID" value="KAG4420556.1"/>
    <property type="molecule type" value="Genomic_DNA"/>
</dbReference>
<feature type="compositionally biased region" description="Pro residues" evidence="1">
    <location>
        <begin position="522"/>
        <end position="538"/>
    </location>
</feature>
<feature type="compositionally biased region" description="Polar residues" evidence="1">
    <location>
        <begin position="693"/>
        <end position="702"/>
    </location>
</feature>
<feature type="compositionally biased region" description="Polar residues" evidence="1">
    <location>
        <begin position="787"/>
        <end position="806"/>
    </location>
</feature>
<gene>
    <name evidence="2" type="ORF">IFR04_006263</name>
</gene>
<sequence>MPSLEDVEMGNASSSSEIREVEMEDVDSSSEAAVESAQPEKAISNGHMISEEEEVKSDEDESGDMNEDHQTTSNSSNGKPRSGETGEDQEMRKDSADIDPAIPSVEADGSNSPATADEEMTSPAVEAPPKGNTKSPKIQRNVQADNDLPMASRSITMDKEIVRLNEVLAEISPEAAQKVLKEKWRMFLFENYDEAHIAFILRAGLKNANGTILERVMKDDGPFKDSLLKHAAKKPGFLEKVLKTTPAETIADYLPEQALDYMIAERFKTVPGKTLIKWLATAERLGYKADDILDEEDESVSPNVPSRERSVELLEVIPTPTYKQYAPQYHQPYPPQQSSYQPHLVNPYKDPLLVEQERQAVLNTQQAQHVQAAIARSAQSAQASSLRKGPTTTSPHLGPAAAIARQEQHTRAQAVPTGPLICTHCRQSFPQDAFDGYTYHITKKVCEKVPPSGGYKWQCKNCLSGFTTKQGLDYHSLRKVCVGGGIAPPTPMPVPSSVGPHPILPPISSLVSQPPRTGSAPIYPPSRPPMYAPPPPSQAPVIPSSQPMRPIAQTPQAPVQIPRPPLATPRGPGRPKKPEPIRHSPSELTPEKRAALEKAIQDAEDETAEKIAAIPKEWTDEERQRRITSINNANATKKSQIRRAHGVSLRMREKDKQARMAAGISPSASSRIQEFRASYSPAASPPAPSFSPVNGNTSTYSGPPQPATSYRAPPPSAAARVYNPMSSQPSGNDVPLTHARQDNSARSGFGVLKATTPSHVTSDSYASSSALATYQVNNKRKHGSQEPIGSQNGTPKLSMMEVSTQDAAAKFAKGYEKKLADREREDRERGKSKDTNMTDAPNGGGTAIDISSDSEEVELPVVQSVEGNGEESEGVKKRAVGGNMARRGGKH</sequence>
<feature type="compositionally biased region" description="Basic and acidic residues" evidence="1">
    <location>
        <begin position="576"/>
        <end position="591"/>
    </location>
</feature>
<reference evidence="2" key="1">
    <citation type="submission" date="2021-02" db="EMBL/GenBank/DDBJ databases">
        <title>Genome sequence Cadophora malorum strain M34.</title>
        <authorList>
            <person name="Stefanovic E."/>
            <person name="Vu D."/>
            <person name="Scully C."/>
            <person name="Dijksterhuis J."/>
            <person name="Roader J."/>
            <person name="Houbraken J."/>
        </authorList>
    </citation>
    <scope>NUCLEOTIDE SEQUENCE</scope>
    <source>
        <strain evidence="2">M34</strain>
    </source>
</reference>
<proteinExistence type="predicted"/>